<dbReference type="PANTHER" id="PTHR47481">
    <property type="match status" value="1"/>
</dbReference>
<gene>
    <name evidence="2" type="primary">LOC111290191</name>
</gene>
<name>A0A6P5YB52_DURZI</name>
<sequence length="199" mass="21954">MVSEPGEPNNTSNPMASTTTAANSATLALLEVIHINSTTQLPLEPNSSNFPFWYLQFDTFLIGLDLIRFVNGTHPCLASTTTIKDTIVSNPGYSKWIRQDKLISITESVTPMIATSKTSYQAMTKPTNLFASKTKLRITSLKKKLSLYTQGDKSVVEYMQAMKSIADQLSLGQAPIAEDDLISSFSMDLGWSSEKFQQQ</sequence>
<evidence type="ECO:0000313" key="2">
    <source>
        <dbReference type="RefSeq" id="XP_022737276.1"/>
    </source>
</evidence>
<dbReference type="PANTHER" id="PTHR47481:SF9">
    <property type="entry name" value="RETROTRANSPOSON GAG DOMAIN-CONTAINING PROTEIN"/>
    <property type="match status" value="1"/>
</dbReference>
<dbReference type="Proteomes" id="UP000515121">
    <property type="component" value="Unplaced"/>
</dbReference>
<proteinExistence type="predicted"/>
<dbReference type="GeneID" id="111290191"/>
<organism evidence="1 2">
    <name type="scientific">Durio zibethinus</name>
    <name type="common">Durian</name>
    <dbReference type="NCBI Taxonomy" id="66656"/>
    <lineage>
        <taxon>Eukaryota</taxon>
        <taxon>Viridiplantae</taxon>
        <taxon>Streptophyta</taxon>
        <taxon>Embryophyta</taxon>
        <taxon>Tracheophyta</taxon>
        <taxon>Spermatophyta</taxon>
        <taxon>Magnoliopsida</taxon>
        <taxon>eudicotyledons</taxon>
        <taxon>Gunneridae</taxon>
        <taxon>Pentapetalae</taxon>
        <taxon>rosids</taxon>
        <taxon>malvids</taxon>
        <taxon>Malvales</taxon>
        <taxon>Malvaceae</taxon>
        <taxon>Helicteroideae</taxon>
        <taxon>Durio</taxon>
    </lineage>
</organism>
<dbReference type="KEGG" id="dzi:111290191"/>
<dbReference type="RefSeq" id="XP_022737276.1">
    <property type="nucleotide sequence ID" value="XM_022881541.1"/>
</dbReference>
<evidence type="ECO:0000313" key="1">
    <source>
        <dbReference type="Proteomes" id="UP000515121"/>
    </source>
</evidence>
<keyword evidence="1" id="KW-1185">Reference proteome</keyword>
<dbReference type="AlphaFoldDB" id="A0A6P5YB52"/>
<dbReference type="OrthoDB" id="1002534at2759"/>
<reference evidence="2" key="1">
    <citation type="submission" date="2025-08" db="UniProtKB">
        <authorList>
            <consortium name="RefSeq"/>
        </authorList>
    </citation>
    <scope>IDENTIFICATION</scope>
    <source>
        <tissue evidence="2">Fruit stalk</tissue>
    </source>
</reference>
<accession>A0A6P5YB52</accession>
<protein>
    <submittedName>
        <fullName evidence="2">Uncharacterized protein LOC111290191</fullName>
    </submittedName>
</protein>